<feature type="region of interest" description="Disordered" evidence="1">
    <location>
        <begin position="78"/>
        <end position="106"/>
    </location>
</feature>
<dbReference type="AlphaFoldDB" id="A0A653B8N8"/>
<feature type="compositionally biased region" description="Basic and acidic residues" evidence="1">
    <location>
        <begin position="131"/>
        <end position="141"/>
    </location>
</feature>
<feature type="region of interest" description="Disordered" evidence="1">
    <location>
        <begin position="125"/>
        <end position="149"/>
    </location>
</feature>
<dbReference type="EMBL" id="LR130779">
    <property type="protein sequence ID" value="VDN64760.1"/>
    <property type="molecule type" value="Genomic_DNA"/>
</dbReference>
<evidence type="ECO:0000313" key="2">
    <source>
        <dbReference type="EMBL" id="VDN64760.1"/>
    </source>
</evidence>
<proteinExistence type="predicted"/>
<gene>
    <name evidence="2" type="ORF">POT9AD_3785</name>
</gene>
<sequence length="170" mass="18446">MDNPLDRGLGSPGGRCRSALPVGLGMALEGPWQAVALTVDAAQLGLQVHAPDRRFAALDISLHEQALGDRFEHVFGDERPMERALGPDRRRLRPRHPGSAEQRPTSVVSCQWPDDAFDAGHQAQALAGKAEAARHDDDPRRIQTSAYTPNACTVKPKLFTQSVDNSVHDG</sequence>
<feature type="compositionally biased region" description="Basic and acidic residues" evidence="1">
    <location>
        <begin position="78"/>
        <end position="89"/>
    </location>
</feature>
<evidence type="ECO:0000256" key="1">
    <source>
        <dbReference type="SAM" id="MobiDB-lite"/>
    </source>
</evidence>
<accession>A0A653B8N8</accession>
<name>A0A653B8N8_ECTOL</name>
<reference evidence="2" key="1">
    <citation type="submission" date="2018-11" db="EMBL/GenBank/DDBJ databases">
        <authorList>
            <consortium name="Genoscope - CEA"/>
            <person name="William W."/>
        </authorList>
    </citation>
    <scope>NUCLEOTIDE SEQUENCE [LARGE SCALE GENOMIC DNA]</scope>
    <source>
        <strain evidence="2">T9AD</strain>
    </source>
</reference>
<protein>
    <submittedName>
        <fullName evidence="2">Uncharacterized protein</fullName>
    </submittedName>
</protein>
<organism evidence="2">
    <name type="scientific">Ectopseudomonas oleovorans</name>
    <name type="common">Pseudomonas oleovorans</name>
    <dbReference type="NCBI Taxonomy" id="301"/>
    <lineage>
        <taxon>Bacteria</taxon>
        <taxon>Pseudomonadati</taxon>
        <taxon>Pseudomonadota</taxon>
        <taxon>Gammaproteobacteria</taxon>
        <taxon>Pseudomonadales</taxon>
        <taxon>Pseudomonadaceae</taxon>
        <taxon>Ectopseudomonas</taxon>
    </lineage>
</organism>